<gene>
    <name evidence="1" type="ORF">DPMN_173277</name>
</gene>
<evidence type="ECO:0000313" key="2">
    <source>
        <dbReference type="Proteomes" id="UP000828390"/>
    </source>
</evidence>
<name>A0A9D4IHF2_DREPO</name>
<proteinExistence type="predicted"/>
<accession>A0A9D4IHF2</accession>
<evidence type="ECO:0000313" key="1">
    <source>
        <dbReference type="EMBL" id="KAH3771948.1"/>
    </source>
</evidence>
<keyword evidence="2" id="KW-1185">Reference proteome</keyword>
<comment type="caution">
    <text evidence="1">The sequence shown here is derived from an EMBL/GenBank/DDBJ whole genome shotgun (WGS) entry which is preliminary data.</text>
</comment>
<dbReference type="EMBL" id="JAIWYP010000009">
    <property type="protein sequence ID" value="KAH3771948.1"/>
    <property type="molecule type" value="Genomic_DNA"/>
</dbReference>
<organism evidence="1 2">
    <name type="scientific">Dreissena polymorpha</name>
    <name type="common">Zebra mussel</name>
    <name type="synonym">Mytilus polymorpha</name>
    <dbReference type="NCBI Taxonomy" id="45954"/>
    <lineage>
        <taxon>Eukaryota</taxon>
        <taxon>Metazoa</taxon>
        <taxon>Spiralia</taxon>
        <taxon>Lophotrochozoa</taxon>
        <taxon>Mollusca</taxon>
        <taxon>Bivalvia</taxon>
        <taxon>Autobranchia</taxon>
        <taxon>Heteroconchia</taxon>
        <taxon>Euheterodonta</taxon>
        <taxon>Imparidentia</taxon>
        <taxon>Neoheterodontei</taxon>
        <taxon>Myida</taxon>
        <taxon>Dreissenoidea</taxon>
        <taxon>Dreissenidae</taxon>
        <taxon>Dreissena</taxon>
    </lineage>
</organism>
<reference evidence="1" key="1">
    <citation type="journal article" date="2019" name="bioRxiv">
        <title>The Genome of the Zebra Mussel, Dreissena polymorpha: A Resource for Invasive Species Research.</title>
        <authorList>
            <person name="McCartney M.A."/>
            <person name="Auch B."/>
            <person name="Kono T."/>
            <person name="Mallez S."/>
            <person name="Zhang Y."/>
            <person name="Obille A."/>
            <person name="Becker A."/>
            <person name="Abrahante J.E."/>
            <person name="Garbe J."/>
            <person name="Badalamenti J.P."/>
            <person name="Herman A."/>
            <person name="Mangelson H."/>
            <person name="Liachko I."/>
            <person name="Sullivan S."/>
            <person name="Sone E.D."/>
            <person name="Koren S."/>
            <person name="Silverstein K.A.T."/>
            <person name="Beckman K.B."/>
            <person name="Gohl D.M."/>
        </authorList>
    </citation>
    <scope>NUCLEOTIDE SEQUENCE</scope>
    <source>
        <strain evidence="1">Duluth1</strain>
        <tissue evidence="1">Whole animal</tissue>
    </source>
</reference>
<reference evidence="1" key="2">
    <citation type="submission" date="2020-11" db="EMBL/GenBank/DDBJ databases">
        <authorList>
            <person name="McCartney M.A."/>
            <person name="Auch B."/>
            <person name="Kono T."/>
            <person name="Mallez S."/>
            <person name="Becker A."/>
            <person name="Gohl D.M."/>
            <person name="Silverstein K.A.T."/>
            <person name="Koren S."/>
            <person name="Bechman K.B."/>
            <person name="Herman A."/>
            <person name="Abrahante J.E."/>
            <person name="Garbe J."/>
        </authorList>
    </citation>
    <scope>NUCLEOTIDE SEQUENCE</scope>
    <source>
        <strain evidence="1">Duluth1</strain>
        <tissue evidence="1">Whole animal</tissue>
    </source>
</reference>
<dbReference type="AlphaFoldDB" id="A0A9D4IHF2"/>
<dbReference type="Proteomes" id="UP000828390">
    <property type="component" value="Unassembled WGS sequence"/>
</dbReference>
<sequence>MHVVFVVTVGALPRVMEVVFIDESDIIKRQMEGANIEKSIVRFWNCETSVDI</sequence>
<protein>
    <submittedName>
        <fullName evidence="1">Uncharacterized protein</fullName>
    </submittedName>
</protein>